<organism evidence="5 6">
    <name type="scientific">Coprinopsis marcescibilis</name>
    <name type="common">Agaric fungus</name>
    <name type="synonym">Psathyrella marcescibilis</name>
    <dbReference type="NCBI Taxonomy" id="230819"/>
    <lineage>
        <taxon>Eukaryota</taxon>
        <taxon>Fungi</taxon>
        <taxon>Dikarya</taxon>
        <taxon>Basidiomycota</taxon>
        <taxon>Agaricomycotina</taxon>
        <taxon>Agaricomycetes</taxon>
        <taxon>Agaricomycetidae</taxon>
        <taxon>Agaricales</taxon>
        <taxon>Agaricineae</taxon>
        <taxon>Psathyrellaceae</taxon>
        <taxon>Coprinopsis</taxon>
    </lineage>
</organism>
<sequence>MAQQSVALFLDLSNDIQDETDWVVGQLKTIDLPLDISALAVDPISKLLAVGCSNGSIYLYGGPSVEAKLTTPTQAGVKFLSFATLAQDIVCIDQTNHLHIWDLTAYGGPEHLKSVRFDQVTSFHVSPSLQHVFVGLQSGEVKTYDLGCLRRSEYTVPNMWKLYQQKMKASGVPSVVPPSISQVCVDQQLHPRDLNLLFVAYSGGVILSNLTERSSVRAYEMTLAPGAPGGFGYGMDDILTHRRPEVTSLAIHPSGHFFAVGHADGSIAFWAVEDDREPLLVRTLDNEGVNLVDSEELEMQLERNQAGKGTFIIREPVFKISWSGFSNSSDPRGGETTLTILGGLDSRHGGSVSVLLLPAFQPPEPTLDPNLDPQVLHPFFREAMRKSLVPRNAYSYEGGGEVQDFLMCPQNSLHLGANQDPYAIVCIQTTADNSRIVQAYRFPPRGWIYPEETKVPVQQDTSATSESSPTSLSIPDVADLEEESQEMDLPTQLTYGSASITGGHLFTLQTSIYEGIIQANEAVHRNKLELEGGMAFTDQSMSGELRLAKHQPNRLLVTYDTRLIIRIFDMSAQLLSSPEGKPLKTYFPNPLFGFTVDLGFLTRPSALSHPENDGNISVDLVSFAPEAMELAIALTDGSVVICRPSTMDQSFVSEDEQIVVLNRPPQSTSALSACILVKGLSHVQYVAMSDIGFLAISYTNGTVVIVDMRGPRILLNSRSNSKRASSIGHRHSHLPDIATSLAWSITPIDKDPKMRLRLLVSRASGIVEIYTLAPTINQSTWSVAGEPTTAKGMPGSLKGGSFVLEGKTGTRRGANRSSFRDALSGSVAGVSSIFVAVGATGAKSQCNINGERLGKVEWSHRYGSAITAEVVERMASKALVIITDKNMALVYALPSLEAITTLKLLSPELMPSSIDESGDFITFISSKQGNRPDKIAYGTLFDIRRVRGPPEIDLLTKTNALPQPQPISMGPASLFGTWLNFSQTLSGVQVDELLGGANRPLVPKPGRTVNVSSNDSLASSASNTATGIASSAAAVQASIYGKLSSALSERGQLLDELGERFNSLESGSRNMVAQAKKIAAQQTAKSWFGF</sequence>
<feature type="repeat" description="WD" evidence="3">
    <location>
        <begin position="239"/>
        <end position="280"/>
    </location>
</feature>
<comment type="similarity">
    <text evidence="1">Belongs to the WD repeat L(2)GL family.</text>
</comment>
<evidence type="ECO:0000313" key="6">
    <source>
        <dbReference type="Proteomes" id="UP000307440"/>
    </source>
</evidence>
<dbReference type="Gene3D" id="2.130.10.10">
    <property type="entry name" value="YVTN repeat-like/Quinoprotein amine dehydrogenase"/>
    <property type="match status" value="2"/>
</dbReference>
<dbReference type="OrthoDB" id="19944at2759"/>
<dbReference type="InterPro" id="IPR015943">
    <property type="entry name" value="WD40/YVTN_repeat-like_dom_sf"/>
</dbReference>
<evidence type="ECO:0000259" key="4">
    <source>
        <dbReference type="Pfam" id="PF08596"/>
    </source>
</evidence>
<keyword evidence="6" id="KW-1185">Reference proteome</keyword>
<dbReference type="GO" id="GO:0005096">
    <property type="term" value="F:GTPase activator activity"/>
    <property type="evidence" value="ECO:0007669"/>
    <property type="project" value="TreeGrafter"/>
</dbReference>
<proteinExistence type="inferred from homology"/>
<dbReference type="EMBL" id="ML210317">
    <property type="protein sequence ID" value="TFK19983.1"/>
    <property type="molecule type" value="Genomic_DNA"/>
</dbReference>
<dbReference type="CDD" id="cd15873">
    <property type="entry name" value="R-SNARE_STXBP5_6"/>
    <property type="match status" value="1"/>
</dbReference>
<protein>
    <recommendedName>
        <fullName evidence="4">Lethal giant larvae (Lgl)-like C-terminal domain-containing protein</fullName>
    </recommendedName>
</protein>
<dbReference type="SUPFAM" id="SSF50978">
    <property type="entry name" value="WD40 repeat-like"/>
    <property type="match status" value="2"/>
</dbReference>
<dbReference type="AlphaFoldDB" id="A0A5C3KJF0"/>
<dbReference type="GO" id="GO:0005737">
    <property type="term" value="C:cytoplasm"/>
    <property type="evidence" value="ECO:0007669"/>
    <property type="project" value="TreeGrafter"/>
</dbReference>
<dbReference type="Proteomes" id="UP000307440">
    <property type="component" value="Unassembled WGS sequence"/>
</dbReference>
<dbReference type="InterPro" id="IPR001680">
    <property type="entry name" value="WD40_rpt"/>
</dbReference>
<dbReference type="PANTHER" id="PTHR10241:SF25">
    <property type="entry name" value="TOMOSYN, ISOFORM C"/>
    <property type="match status" value="1"/>
</dbReference>
<reference evidence="5 6" key="1">
    <citation type="journal article" date="2019" name="Nat. Ecol. Evol.">
        <title>Megaphylogeny resolves global patterns of mushroom evolution.</title>
        <authorList>
            <person name="Varga T."/>
            <person name="Krizsan K."/>
            <person name="Foldi C."/>
            <person name="Dima B."/>
            <person name="Sanchez-Garcia M."/>
            <person name="Sanchez-Ramirez S."/>
            <person name="Szollosi G.J."/>
            <person name="Szarkandi J.G."/>
            <person name="Papp V."/>
            <person name="Albert L."/>
            <person name="Andreopoulos W."/>
            <person name="Angelini C."/>
            <person name="Antonin V."/>
            <person name="Barry K.W."/>
            <person name="Bougher N.L."/>
            <person name="Buchanan P."/>
            <person name="Buyck B."/>
            <person name="Bense V."/>
            <person name="Catcheside P."/>
            <person name="Chovatia M."/>
            <person name="Cooper J."/>
            <person name="Damon W."/>
            <person name="Desjardin D."/>
            <person name="Finy P."/>
            <person name="Geml J."/>
            <person name="Haridas S."/>
            <person name="Hughes K."/>
            <person name="Justo A."/>
            <person name="Karasinski D."/>
            <person name="Kautmanova I."/>
            <person name="Kiss B."/>
            <person name="Kocsube S."/>
            <person name="Kotiranta H."/>
            <person name="LaButti K.M."/>
            <person name="Lechner B.E."/>
            <person name="Liimatainen K."/>
            <person name="Lipzen A."/>
            <person name="Lukacs Z."/>
            <person name="Mihaltcheva S."/>
            <person name="Morgado L.N."/>
            <person name="Niskanen T."/>
            <person name="Noordeloos M.E."/>
            <person name="Ohm R.A."/>
            <person name="Ortiz-Santana B."/>
            <person name="Ovrebo C."/>
            <person name="Racz N."/>
            <person name="Riley R."/>
            <person name="Savchenko A."/>
            <person name="Shiryaev A."/>
            <person name="Soop K."/>
            <person name="Spirin V."/>
            <person name="Szebenyi C."/>
            <person name="Tomsovsky M."/>
            <person name="Tulloss R.E."/>
            <person name="Uehling J."/>
            <person name="Grigoriev I.V."/>
            <person name="Vagvolgyi C."/>
            <person name="Papp T."/>
            <person name="Martin F.M."/>
            <person name="Miettinen O."/>
            <person name="Hibbett D.S."/>
            <person name="Nagy L.G."/>
        </authorList>
    </citation>
    <scope>NUCLEOTIDE SEQUENCE [LARGE SCALE GENOMIC DNA]</scope>
    <source>
        <strain evidence="5 6">CBS 121175</strain>
    </source>
</reference>
<accession>A0A5C3KJF0</accession>
<keyword evidence="3" id="KW-0853">WD repeat</keyword>
<gene>
    <name evidence="5" type="ORF">FA15DRAFT_673956</name>
</gene>
<dbReference type="GO" id="GO:0006893">
    <property type="term" value="P:Golgi to plasma membrane transport"/>
    <property type="evidence" value="ECO:0007669"/>
    <property type="project" value="TreeGrafter"/>
</dbReference>
<dbReference type="GO" id="GO:0005886">
    <property type="term" value="C:plasma membrane"/>
    <property type="evidence" value="ECO:0007669"/>
    <property type="project" value="TreeGrafter"/>
</dbReference>
<name>A0A5C3KJF0_COPMA</name>
<evidence type="ECO:0000313" key="5">
    <source>
        <dbReference type="EMBL" id="TFK19983.1"/>
    </source>
</evidence>
<dbReference type="STRING" id="230819.A0A5C3KJF0"/>
<feature type="domain" description="Lethal giant larvae (Lgl)-like C-terminal" evidence="4">
    <location>
        <begin position="615"/>
        <end position="1000"/>
    </location>
</feature>
<dbReference type="PROSITE" id="PS50082">
    <property type="entry name" value="WD_REPEATS_2"/>
    <property type="match status" value="1"/>
</dbReference>
<dbReference type="InterPro" id="IPR036322">
    <property type="entry name" value="WD40_repeat_dom_sf"/>
</dbReference>
<evidence type="ECO:0000256" key="2">
    <source>
        <dbReference type="ARBA" id="ARBA00022483"/>
    </source>
</evidence>
<evidence type="ECO:0000256" key="3">
    <source>
        <dbReference type="PROSITE-ProRule" id="PRU00221"/>
    </source>
</evidence>
<evidence type="ECO:0000256" key="1">
    <source>
        <dbReference type="ARBA" id="ARBA00008070"/>
    </source>
</evidence>
<dbReference type="Pfam" id="PF08596">
    <property type="entry name" value="Lgl_C"/>
    <property type="match status" value="1"/>
</dbReference>
<keyword evidence="2" id="KW-0268">Exocytosis</keyword>
<dbReference type="GO" id="GO:0045159">
    <property type="term" value="F:myosin II binding"/>
    <property type="evidence" value="ECO:0007669"/>
    <property type="project" value="TreeGrafter"/>
</dbReference>
<dbReference type="InterPro" id="IPR013905">
    <property type="entry name" value="Lgl_C_dom"/>
</dbReference>
<dbReference type="SMART" id="SM00320">
    <property type="entry name" value="WD40"/>
    <property type="match status" value="4"/>
</dbReference>
<dbReference type="Pfam" id="PF00400">
    <property type="entry name" value="WD40"/>
    <property type="match status" value="1"/>
</dbReference>
<dbReference type="GO" id="GO:0006887">
    <property type="term" value="P:exocytosis"/>
    <property type="evidence" value="ECO:0007669"/>
    <property type="project" value="UniProtKB-KW"/>
</dbReference>
<dbReference type="GO" id="GO:0019905">
    <property type="term" value="F:syntaxin binding"/>
    <property type="evidence" value="ECO:0007669"/>
    <property type="project" value="TreeGrafter"/>
</dbReference>
<dbReference type="PANTHER" id="PTHR10241">
    <property type="entry name" value="LETHAL 2 GIANT LARVAE PROTEIN"/>
    <property type="match status" value="1"/>
</dbReference>